<dbReference type="SUPFAM" id="SSF56784">
    <property type="entry name" value="HAD-like"/>
    <property type="match status" value="1"/>
</dbReference>
<name>A0AAU9KLZ5_9CILI</name>
<feature type="domain" description="FCP1 homology" evidence="1">
    <location>
        <begin position="248"/>
        <end position="409"/>
    </location>
</feature>
<dbReference type="NCBIfam" id="TIGR02251">
    <property type="entry name" value="HIF-SF_euk"/>
    <property type="match status" value="1"/>
</dbReference>
<organism evidence="2 3">
    <name type="scientific">Blepharisma stoltei</name>
    <dbReference type="NCBI Taxonomy" id="1481888"/>
    <lineage>
        <taxon>Eukaryota</taxon>
        <taxon>Sar</taxon>
        <taxon>Alveolata</taxon>
        <taxon>Ciliophora</taxon>
        <taxon>Postciliodesmatophora</taxon>
        <taxon>Heterotrichea</taxon>
        <taxon>Heterotrichida</taxon>
        <taxon>Blepharismidae</taxon>
        <taxon>Blepharisma</taxon>
    </lineage>
</organism>
<reference evidence="2" key="1">
    <citation type="submission" date="2021-09" db="EMBL/GenBank/DDBJ databases">
        <authorList>
            <consortium name="AG Swart"/>
            <person name="Singh M."/>
            <person name="Singh A."/>
            <person name="Seah K."/>
            <person name="Emmerich C."/>
        </authorList>
    </citation>
    <scope>NUCLEOTIDE SEQUENCE</scope>
    <source>
        <strain evidence="2">ATCC30299</strain>
    </source>
</reference>
<dbReference type="InterPro" id="IPR036412">
    <property type="entry name" value="HAD-like_sf"/>
</dbReference>
<dbReference type="Proteomes" id="UP001162131">
    <property type="component" value="Unassembled WGS sequence"/>
</dbReference>
<dbReference type="FunFam" id="3.40.50.1000:FF:000121">
    <property type="entry name" value="Uncharacterized protein"/>
    <property type="match status" value="1"/>
</dbReference>
<comment type="caution">
    <text evidence="2">The sequence shown here is derived from an EMBL/GenBank/DDBJ whole genome shotgun (WGS) entry which is preliminary data.</text>
</comment>
<sequence>MAVRLAFRQTNNIFSSSTQDKVGNLKKLKKFEILLPENESLSSRSNRATPISKTPDLRSSSKLKQRAAILFKPMKTEVTEKKSITTPNTPRSLFLNTLTPIQRPIHISFDLVKNAMENKTSEDCQTYFPRPSSSAKILKPINHKSQIIRAVTPTIKSVKTDEELFKSLSAEMVTLEKSKKFFRKRVIKSKTSATCSLEDEKSEEKVTELIIKDHLYQTYLALKTTRELSAPDIQLVRIRQVNFPKRSGYENKKTIVFDLDETLVHCCEEINGDSDVQINVTLPSGVIAKTGINIRPYAIECLKEASKLFEVIVFTASHKAYADAVLDYLDPNNLYIHHRLYRESCIYLRGIMVKDLRILLNRKLQDIAIVDNSVYSFGFQADNGIPIISWTNRKEDKELLSLINYMKLLAKAHDVRILNRQTFQLHTFYQDYIDEFINSS</sequence>
<dbReference type="InterPro" id="IPR023214">
    <property type="entry name" value="HAD_sf"/>
</dbReference>
<dbReference type="PANTHER" id="PTHR12210">
    <property type="entry name" value="DULLARD PROTEIN PHOSPHATASE"/>
    <property type="match status" value="1"/>
</dbReference>
<dbReference type="InterPro" id="IPR050365">
    <property type="entry name" value="TIM50"/>
</dbReference>
<dbReference type="InterPro" id="IPR004274">
    <property type="entry name" value="FCP1_dom"/>
</dbReference>
<dbReference type="Gene3D" id="3.40.50.1000">
    <property type="entry name" value="HAD superfamily/HAD-like"/>
    <property type="match status" value="1"/>
</dbReference>
<gene>
    <name evidence="2" type="ORF">BSTOLATCC_MIC62678</name>
</gene>
<dbReference type="Pfam" id="PF03031">
    <property type="entry name" value="NIF"/>
    <property type="match status" value="1"/>
</dbReference>
<keyword evidence="3" id="KW-1185">Reference proteome</keyword>
<dbReference type="GO" id="GO:0016791">
    <property type="term" value="F:phosphatase activity"/>
    <property type="evidence" value="ECO:0007669"/>
    <property type="project" value="InterPro"/>
</dbReference>
<dbReference type="PROSITE" id="PS50969">
    <property type="entry name" value="FCP1"/>
    <property type="match status" value="1"/>
</dbReference>
<protein>
    <recommendedName>
        <fullName evidence="1">FCP1 homology domain-containing protein</fullName>
    </recommendedName>
</protein>
<evidence type="ECO:0000313" key="3">
    <source>
        <dbReference type="Proteomes" id="UP001162131"/>
    </source>
</evidence>
<dbReference type="AlphaFoldDB" id="A0AAU9KLZ5"/>
<dbReference type="CDD" id="cd07521">
    <property type="entry name" value="HAD_FCP1-like"/>
    <property type="match status" value="1"/>
</dbReference>
<evidence type="ECO:0000313" key="2">
    <source>
        <dbReference type="EMBL" id="CAG9335100.1"/>
    </source>
</evidence>
<evidence type="ECO:0000259" key="1">
    <source>
        <dbReference type="PROSITE" id="PS50969"/>
    </source>
</evidence>
<accession>A0AAU9KLZ5</accession>
<dbReference type="EMBL" id="CAJZBQ010000060">
    <property type="protein sequence ID" value="CAG9335100.1"/>
    <property type="molecule type" value="Genomic_DNA"/>
</dbReference>
<dbReference type="SMART" id="SM00577">
    <property type="entry name" value="CPDc"/>
    <property type="match status" value="1"/>
</dbReference>
<proteinExistence type="predicted"/>
<dbReference type="InterPro" id="IPR011948">
    <property type="entry name" value="Dullard_phosphatase"/>
</dbReference>